<keyword evidence="2" id="KW-1185">Reference proteome</keyword>
<protein>
    <submittedName>
        <fullName evidence="1">Oligosaccharide biosynthesis protein Alg14 like protein</fullName>
    </submittedName>
</protein>
<dbReference type="Proteomes" id="UP000317243">
    <property type="component" value="Unassembled WGS sequence"/>
</dbReference>
<gene>
    <name evidence="1" type="ORF">KOR42_00890</name>
</gene>
<accession>A0A5C5X3I8</accession>
<dbReference type="AlphaFoldDB" id="A0A5C5X3I8"/>
<dbReference type="GO" id="GO:0006488">
    <property type="term" value="P:dolichol-linked oligosaccharide biosynthetic process"/>
    <property type="evidence" value="ECO:0007669"/>
    <property type="project" value="InterPro"/>
</dbReference>
<name>A0A5C5X3I8_9PLAN</name>
<dbReference type="InterPro" id="IPR013969">
    <property type="entry name" value="Oligosacch_biosynth_Alg14"/>
</dbReference>
<organism evidence="1 2">
    <name type="scientific">Thalassoglobus neptunius</name>
    <dbReference type="NCBI Taxonomy" id="1938619"/>
    <lineage>
        <taxon>Bacteria</taxon>
        <taxon>Pseudomonadati</taxon>
        <taxon>Planctomycetota</taxon>
        <taxon>Planctomycetia</taxon>
        <taxon>Planctomycetales</taxon>
        <taxon>Planctomycetaceae</taxon>
        <taxon>Thalassoglobus</taxon>
    </lineage>
</organism>
<proteinExistence type="predicted"/>
<dbReference type="Gene3D" id="3.40.50.2000">
    <property type="entry name" value="Glycogen Phosphorylase B"/>
    <property type="match status" value="1"/>
</dbReference>
<dbReference type="EMBL" id="SIHI01000001">
    <property type="protein sequence ID" value="TWT56735.1"/>
    <property type="molecule type" value="Genomic_DNA"/>
</dbReference>
<comment type="caution">
    <text evidence="1">The sequence shown here is derived from an EMBL/GenBank/DDBJ whole genome shotgun (WGS) entry which is preliminary data.</text>
</comment>
<sequence length="108" mass="11906">MVEGERFRVVPEGNRDSKWKMLRSLLALVQVVVSERPDVVITTGAAPGFFALRIGKLIGAKTMWIDSIANAEELSYSGQLALKQADVVLTQWEHLSSSEGAQYWGSVI</sequence>
<reference evidence="1 2" key="1">
    <citation type="submission" date="2019-02" db="EMBL/GenBank/DDBJ databases">
        <title>Deep-cultivation of Planctomycetes and their phenomic and genomic characterization uncovers novel biology.</title>
        <authorList>
            <person name="Wiegand S."/>
            <person name="Jogler M."/>
            <person name="Boedeker C."/>
            <person name="Pinto D."/>
            <person name="Vollmers J."/>
            <person name="Rivas-Marin E."/>
            <person name="Kohn T."/>
            <person name="Peeters S.H."/>
            <person name="Heuer A."/>
            <person name="Rast P."/>
            <person name="Oberbeckmann S."/>
            <person name="Bunk B."/>
            <person name="Jeske O."/>
            <person name="Meyerdierks A."/>
            <person name="Storesund J.E."/>
            <person name="Kallscheuer N."/>
            <person name="Luecker S."/>
            <person name="Lage O.M."/>
            <person name="Pohl T."/>
            <person name="Merkel B.J."/>
            <person name="Hornburger P."/>
            <person name="Mueller R.-W."/>
            <person name="Bruemmer F."/>
            <person name="Labrenz M."/>
            <person name="Spormann A.M."/>
            <person name="Op Den Camp H."/>
            <person name="Overmann J."/>
            <person name="Amann R."/>
            <person name="Jetten M.S.M."/>
            <person name="Mascher T."/>
            <person name="Medema M.H."/>
            <person name="Devos D.P."/>
            <person name="Kaster A.-K."/>
            <person name="Ovreas L."/>
            <person name="Rohde M."/>
            <person name="Galperin M.Y."/>
            <person name="Jogler C."/>
        </authorList>
    </citation>
    <scope>NUCLEOTIDE SEQUENCE [LARGE SCALE GENOMIC DNA]</scope>
    <source>
        <strain evidence="1 2">KOR42</strain>
    </source>
</reference>
<dbReference type="Pfam" id="PF08660">
    <property type="entry name" value="Alg14"/>
    <property type="match status" value="1"/>
</dbReference>
<evidence type="ECO:0000313" key="2">
    <source>
        <dbReference type="Proteomes" id="UP000317243"/>
    </source>
</evidence>
<evidence type="ECO:0000313" key="1">
    <source>
        <dbReference type="EMBL" id="TWT56735.1"/>
    </source>
</evidence>